<dbReference type="Proteomes" id="UP000712600">
    <property type="component" value="Unassembled WGS sequence"/>
</dbReference>
<organism evidence="2 3">
    <name type="scientific">Brassica cretica</name>
    <name type="common">Mustard</name>
    <dbReference type="NCBI Taxonomy" id="69181"/>
    <lineage>
        <taxon>Eukaryota</taxon>
        <taxon>Viridiplantae</taxon>
        <taxon>Streptophyta</taxon>
        <taxon>Embryophyta</taxon>
        <taxon>Tracheophyta</taxon>
        <taxon>Spermatophyta</taxon>
        <taxon>Magnoliopsida</taxon>
        <taxon>eudicotyledons</taxon>
        <taxon>Gunneridae</taxon>
        <taxon>Pentapetalae</taxon>
        <taxon>rosids</taxon>
        <taxon>malvids</taxon>
        <taxon>Brassicales</taxon>
        <taxon>Brassicaceae</taxon>
        <taxon>Brassiceae</taxon>
        <taxon>Brassica</taxon>
    </lineage>
</organism>
<feature type="compositionally biased region" description="Polar residues" evidence="1">
    <location>
        <begin position="158"/>
        <end position="167"/>
    </location>
</feature>
<sequence length="177" mass="19400">MNHIFNDLSTKYDNVARHMRQMDIRIAQTVESVKRQQGTLPGKTDKNPKECNAVGLRSGKKLSDLAPRKFTEAEKGKQKESEQPPSDAPTAENDQKQPVKDNPSETKQTAEAVRPSPDPVPARENVPKVPYPVPAKATRKSVCLARGSCRGNEGLSIDETSLVSVNSDPRKQAKAVS</sequence>
<evidence type="ECO:0000256" key="1">
    <source>
        <dbReference type="SAM" id="MobiDB-lite"/>
    </source>
</evidence>
<reference evidence="2" key="1">
    <citation type="submission" date="2019-12" db="EMBL/GenBank/DDBJ databases">
        <title>Genome sequencing and annotation of Brassica cretica.</title>
        <authorList>
            <person name="Studholme D.J."/>
            <person name="Sarris P."/>
        </authorList>
    </citation>
    <scope>NUCLEOTIDE SEQUENCE</scope>
    <source>
        <strain evidence="2">PFS-109/04</strain>
        <tissue evidence="2">Leaf</tissue>
    </source>
</reference>
<proteinExistence type="predicted"/>
<dbReference type="EMBL" id="QGKX02001290">
    <property type="protein sequence ID" value="KAF3535188.1"/>
    <property type="molecule type" value="Genomic_DNA"/>
</dbReference>
<name>A0A8S9Q9K2_BRACR</name>
<protein>
    <submittedName>
        <fullName evidence="2">Uncharacterized protein</fullName>
    </submittedName>
</protein>
<gene>
    <name evidence="2" type="ORF">F2Q69_00020001</name>
</gene>
<evidence type="ECO:0000313" key="3">
    <source>
        <dbReference type="Proteomes" id="UP000712600"/>
    </source>
</evidence>
<dbReference type="AlphaFoldDB" id="A0A8S9Q9K2"/>
<evidence type="ECO:0000313" key="2">
    <source>
        <dbReference type="EMBL" id="KAF3535188.1"/>
    </source>
</evidence>
<feature type="compositionally biased region" description="Basic and acidic residues" evidence="1">
    <location>
        <begin position="61"/>
        <end position="82"/>
    </location>
</feature>
<comment type="caution">
    <text evidence="2">The sequence shown here is derived from an EMBL/GenBank/DDBJ whole genome shotgun (WGS) entry which is preliminary data.</text>
</comment>
<feature type="region of interest" description="Disordered" evidence="1">
    <location>
        <begin position="33"/>
        <end position="177"/>
    </location>
</feature>
<feature type="compositionally biased region" description="Basic and acidic residues" evidence="1">
    <location>
        <begin position="93"/>
        <end position="104"/>
    </location>
</feature>
<accession>A0A8S9Q9K2</accession>